<dbReference type="RefSeq" id="WP_002841560.1">
    <property type="nucleotide sequence ID" value="NZ_CP054000.1"/>
</dbReference>
<dbReference type="EMBL" id="CP054000">
    <property type="protein sequence ID" value="QKH79702.1"/>
    <property type="molecule type" value="Genomic_DNA"/>
</dbReference>
<evidence type="ECO:0000313" key="1">
    <source>
        <dbReference type="EMBL" id="QKH79702.1"/>
    </source>
</evidence>
<name>A0A7D4GE88_FINMA</name>
<dbReference type="EMBL" id="CP054000">
    <property type="protein sequence ID" value="QKH79751.1"/>
    <property type="molecule type" value="Genomic_DNA"/>
</dbReference>
<dbReference type="Proteomes" id="UP000502899">
    <property type="component" value="Chromosome"/>
</dbReference>
<proteinExistence type="predicted"/>
<dbReference type="AlphaFoldDB" id="A0A7D4GE88"/>
<evidence type="ECO:0000313" key="3">
    <source>
        <dbReference type="Proteomes" id="UP000502899"/>
    </source>
</evidence>
<evidence type="ECO:0000313" key="2">
    <source>
        <dbReference type="EMBL" id="QKH79751.1"/>
    </source>
</evidence>
<reference evidence="2 3" key="1">
    <citation type="submission" date="2020-05" db="EMBL/GenBank/DDBJ databases">
        <title>FDA dAtabase for Regulatory Grade micrObial Sequences (FDA-ARGOS): Supporting development and validation of Infectious Disease Dx tests.</title>
        <authorList>
            <person name="Pederson C."/>
            <person name="Tallon L."/>
            <person name="Sadzewicz L."/>
            <person name="Zhao X."/>
            <person name="Vavikolanu K."/>
            <person name="Mehta A."/>
            <person name="Aluvathingal J."/>
            <person name="Nadendla S."/>
            <person name="Myers T."/>
            <person name="Yan Y."/>
            <person name="Sichtig H."/>
        </authorList>
    </citation>
    <scope>NUCLEOTIDE SEQUENCE [LARGE SCALE GENOMIC DNA]</scope>
    <source>
        <strain evidence="2 3">FDAARGOS_764</strain>
    </source>
</reference>
<sequence length="49" mass="5376">MKRFVKENGLSVVTCLMVLLAVVTHEDVFSVIGIVCAILSIAQVASRWE</sequence>
<accession>A0A7D4GE88</accession>
<organism evidence="2 3">
    <name type="scientific">Finegoldia magna</name>
    <name type="common">Peptostreptococcus magnus</name>
    <dbReference type="NCBI Taxonomy" id="1260"/>
    <lineage>
        <taxon>Bacteria</taxon>
        <taxon>Bacillati</taxon>
        <taxon>Bacillota</taxon>
        <taxon>Tissierellia</taxon>
        <taxon>Tissierellales</taxon>
        <taxon>Peptoniphilaceae</taxon>
        <taxon>Finegoldia</taxon>
    </lineage>
</organism>
<gene>
    <name evidence="1" type="ORF">FOC70_04800</name>
    <name evidence="2" type="ORF">FOC70_05060</name>
</gene>
<protein>
    <submittedName>
        <fullName evidence="2">Uncharacterized protein</fullName>
    </submittedName>
</protein>